<reference evidence="3 4" key="1">
    <citation type="submission" date="2018-08" db="EMBL/GenBank/DDBJ databases">
        <title>A genome reference for cultivated species of the human gut microbiota.</title>
        <authorList>
            <person name="Zou Y."/>
            <person name="Xue W."/>
            <person name="Luo G."/>
        </authorList>
    </citation>
    <scope>NUCLEOTIDE SEQUENCE [LARGE SCALE GENOMIC DNA]</scope>
    <source>
        <strain evidence="3 4">AM42-38</strain>
    </source>
</reference>
<dbReference type="EMBL" id="QSFT01000006">
    <property type="protein sequence ID" value="RHA77488.1"/>
    <property type="molecule type" value="Genomic_DNA"/>
</dbReference>
<organism evidence="3 4">
    <name type="scientific">Phocaeicola coprophilus</name>
    <dbReference type="NCBI Taxonomy" id="387090"/>
    <lineage>
        <taxon>Bacteria</taxon>
        <taxon>Pseudomonadati</taxon>
        <taxon>Bacteroidota</taxon>
        <taxon>Bacteroidia</taxon>
        <taxon>Bacteroidales</taxon>
        <taxon>Bacteroidaceae</taxon>
        <taxon>Phocaeicola</taxon>
    </lineage>
</organism>
<feature type="domain" description="DUF6249" evidence="2">
    <location>
        <begin position="6"/>
        <end position="126"/>
    </location>
</feature>
<feature type="transmembrane region" description="Helical" evidence="1">
    <location>
        <begin position="66"/>
        <end position="86"/>
    </location>
</feature>
<accession>A0A413T2S4</accession>
<evidence type="ECO:0000313" key="4">
    <source>
        <dbReference type="Proteomes" id="UP000283855"/>
    </source>
</evidence>
<keyword evidence="1" id="KW-0472">Membrane</keyword>
<dbReference type="Proteomes" id="UP000283855">
    <property type="component" value="Unassembled WGS sequence"/>
</dbReference>
<gene>
    <name evidence="3" type="ORF">DW921_04350</name>
</gene>
<protein>
    <recommendedName>
        <fullName evidence="2">DUF6249 domain-containing protein</fullName>
    </recommendedName>
</protein>
<feature type="transmembrane region" description="Helical" evidence="1">
    <location>
        <begin position="6"/>
        <end position="25"/>
    </location>
</feature>
<evidence type="ECO:0000256" key="1">
    <source>
        <dbReference type="SAM" id="Phobius"/>
    </source>
</evidence>
<dbReference type="RefSeq" id="WP_118400098.1">
    <property type="nucleotide sequence ID" value="NZ_CABJGD010000006.1"/>
</dbReference>
<comment type="caution">
    <text evidence="3">The sequence shown here is derived from an EMBL/GenBank/DDBJ whole genome shotgun (WGS) entry which is preliminary data.</text>
</comment>
<proteinExistence type="predicted"/>
<sequence>MEELMVVANVAIVFGVIYKLFELYVRRQERIMLIEKLSSGWRPEEFKGNLLPQFSSSGNWALRGGCLMLGLGLGLLVGFILTLMFFQSYIVSDEWSGKIQNSISVIYGSCLLLGGGLGLIVAYLVEMNRLRKEKGQE</sequence>
<keyword evidence="1" id="KW-0812">Transmembrane</keyword>
<feature type="transmembrane region" description="Helical" evidence="1">
    <location>
        <begin position="106"/>
        <end position="125"/>
    </location>
</feature>
<dbReference type="InterPro" id="IPR046216">
    <property type="entry name" value="DUF6249"/>
</dbReference>
<evidence type="ECO:0000259" key="2">
    <source>
        <dbReference type="Pfam" id="PF19762"/>
    </source>
</evidence>
<name>A0A413T2S4_9BACT</name>
<dbReference type="AlphaFoldDB" id="A0A413T2S4"/>
<evidence type="ECO:0000313" key="3">
    <source>
        <dbReference type="EMBL" id="RHA77488.1"/>
    </source>
</evidence>
<keyword evidence="1" id="KW-1133">Transmembrane helix</keyword>
<dbReference type="Pfam" id="PF19762">
    <property type="entry name" value="DUF6249"/>
    <property type="match status" value="1"/>
</dbReference>